<dbReference type="PANTHER" id="PTHR22576:SF37">
    <property type="entry name" value="MUCOSA-ASSOCIATED LYMPHOID TISSUE LYMPHOMA TRANSLOCATION PROTEIN 1"/>
    <property type="match status" value="1"/>
</dbReference>
<dbReference type="SUPFAM" id="SSF50891">
    <property type="entry name" value="Cyclophilin-like"/>
    <property type="match status" value="1"/>
</dbReference>
<dbReference type="GO" id="GO:0004197">
    <property type="term" value="F:cysteine-type endopeptidase activity"/>
    <property type="evidence" value="ECO:0007669"/>
    <property type="project" value="InterPro"/>
</dbReference>
<dbReference type="PANTHER" id="PTHR22576">
    <property type="entry name" value="MUCOSA ASSOCIATED LYMPHOID TISSUE LYMPHOMA TRANSLOCATION PROTEIN 1/PARACASPASE"/>
    <property type="match status" value="1"/>
</dbReference>
<reference evidence="3 4" key="1">
    <citation type="submission" date="2020-08" db="EMBL/GenBank/DDBJ databases">
        <title>Sequencing the genomes of 1000 actinobacteria strains.</title>
        <authorList>
            <person name="Klenk H.-P."/>
        </authorList>
    </citation>
    <scope>NUCLEOTIDE SEQUENCE [LARGE SCALE GENOMIC DNA]</scope>
    <source>
        <strain evidence="3 4">DSM 45584</strain>
    </source>
</reference>
<dbReference type="Proteomes" id="UP000584374">
    <property type="component" value="Unassembled WGS sequence"/>
</dbReference>
<comment type="caution">
    <text evidence="3">The sequence shown here is derived from an EMBL/GenBank/DDBJ whole genome shotgun (WGS) entry which is preliminary data.</text>
</comment>
<feature type="compositionally biased region" description="Low complexity" evidence="1">
    <location>
        <begin position="405"/>
        <end position="420"/>
    </location>
</feature>
<dbReference type="InterPro" id="IPR052039">
    <property type="entry name" value="Caspase-related_regulators"/>
</dbReference>
<dbReference type="InterPro" id="IPR018247">
    <property type="entry name" value="EF_Hand_1_Ca_BS"/>
</dbReference>
<feature type="region of interest" description="Disordered" evidence="1">
    <location>
        <begin position="398"/>
        <end position="425"/>
    </location>
</feature>
<dbReference type="Pfam" id="PF00656">
    <property type="entry name" value="Peptidase_C14"/>
    <property type="match status" value="1"/>
</dbReference>
<dbReference type="Gene3D" id="3.40.50.1460">
    <property type="match status" value="1"/>
</dbReference>
<dbReference type="InterPro" id="IPR002048">
    <property type="entry name" value="EF_hand_dom"/>
</dbReference>
<dbReference type="InterPro" id="IPR029030">
    <property type="entry name" value="Caspase-like_dom_sf"/>
</dbReference>
<dbReference type="GO" id="GO:0016853">
    <property type="term" value="F:isomerase activity"/>
    <property type="evidence" value="ECO:0007669"/>
    <property type="project" value="UniProtKB-KW"/>
</dbReference>
<dbReference type="GO" id="GO:0006508">
    <property type="term" value="P:proteolysis"/>
    <property type="evidence" value="ECO:0007669"/>
    <property type="project" value="InterPro"/>
</dbReference>
<accession>A0A840QJH0</accession>
<proteinExistence type="predicted"/>
<sequence>MAGKRRALLIATDTYSDPTFCQLRAPRADADVLAAVLADPAIGGYEIDSLHNPAAHETNLAIEDLFAAARLDDLVLLYLSGHGVKDDFGQLHLVMTNSRHDRLNATAVSAQFVRNQMSNTRSRCIVVVLDCCFAGAFPPGSAHRAGESADVLAQLGGRGSAVMTSSSALEYSFEPGEAASSTVFGSARPSVFTGALVQGLRTGAADRNGDGLIDVDELYEFIYEEVEAAGKPQTPGLDSRFQGRLIVANSPTANELPAEVALAMRSTLPSVRRAIVGELSALLRSAKTTTAEAARSALGKLAQDENSDVAAAARAVLAPAPEKAVMPTISPGTAVVPDQAAQQNTRPSPPRPGDAPQVPTPEPPRMGVRRKVFIATAISAAAAVMAAAMTFLPDLTSAGRDSTAQQQTQQPTQPEQIPAGFVPPPVRPSPLPDTVYCQYPPDGKTSRIPVKPPASGPVSTKGTVRATVNTNVGGAIPLLLDRSLAPCTVNSFISLAKQGAFNGVRCAGGRVEWISCGQRSSPGYTLATESFPGLRYQRGYLVMDDLAFFGTTFAMHFGDSQLVPEYTVFGTISEEGLKFIDSLIPPGYDGQSDQLDSVIFTSVDIQD</sequence>
<feature type="compositionally biased region" description="Pro residues" evidence="1">
    <location>
        <begin position="347"/>
        <end position="364"/>
    </location>
</feature>
<dbReference type="InterPro" id="IPR011600">
    <property type="entry name" value="Pept_C14_caspase"/>
</dbReference>
<evidence type="ECO:0000313" key="3">
    <source>
        <dbReference type="EMBL" id="MBB5159065.1"/>
    </source>
</evidence>
<organism evidence="3 4">
    <name type="scientific">Saccharopolyspora phatthalungensis</name>
    <dbReference type="NCBI Taxonomy" id="664693"/>
    <lineage>
        <taxon>Bacteria</taxon>
        <taxon>Bacillati</taxon>
        <taxon>Actinomycetota</taxon>
        <taxon>Actinomycetes</taxon>
        <taxon>Pseudonocardiales</taxon>
        <taxon>Pseudonocardiaceae</taxon>
        <taxon>Saccharopolyspora</taxon>
    </lineage>
</organism>
<dbReference type="PROSITE" id="PS50222">
    <property type="entry name" value="EF_HAND_2"/>
    <property type="match status" value="1"/>
</dbReference>
<dbReference type="InterPro" id="IPR029000">
    <property type="entry name" value="Cyclophilin-like_dom_sf"/>
</dbReference>
<protein>
    <submittedName>
        <fullName evidence="3">Cyclophilin family peptidyl-prolyl cis-trans isomerase</fullName>
    </submittedName>
</protein>
<feature type="region of interest" description="Disordered" evidence="1">
    <location>
        <begin position="327"/>
        <end position="366"/>
    </location>
</feature>
<gene>
    <name evidence="3" type="ORF">BJ970_006664</name>
</gene>
<evidence type="ECO:0000256" key="1">
    <source>
        <dbReference type="SAM" id="MobiDB-lite"/>
    </source>
</evidence>
<dbReference type="RefSeq" id="WP_184731248.1">
    <property type="nucleotide sequence ID" value="NZ_JACHIW010000002.1"/>
</dbReference>
<dbReference type="AlphaFoldDB" id="A0A840QJH0"/>
<dbReference type="Gene3D" id="2.40.100.10">
    <property type="entry name" value="Cyclophilin-like"/>
    <property type="match status" value="1"/>
</dbReference>
<keyword evidence="4" id="KW-1185">Reference proteome</keyword>
<name>A0A840QJH0_9PSEU</name>
<dbReference type="SUPFAM" id="SSF52129">
    <property type="entry name" value="Caspase-like"/>
    <property type="match status" value="1"/>
</dbReference>
<dbReference type="PROSITE" id="PS00018">
    <property type="entry name" value="EF_HAND_1"/>
    <property type="match status" value="1"/>
</dbReference>
<dbReference type="GO" id="GO:0005509">
    <property type="term" value="F:calcium ion binding"/>
    <property type="evidence" value="ECO:0007669"/>
    <property type="project" value="InterPro"/>
</dbReference>
<dbReference type="EMBL" id="JACHIW010000002">
    <property type="protein sequence ID" value="MBB5159065.1"/>
    <property type="molecule type" value="Genomic_DNA"/>
</dbReference>
<keyword evidence="3" id="KW-0413">Isomerase</keyword>
<evidence type="ECO:0000313" key="4">
    <source>
        <dbReference type="Proteomes" id="UP000584374"/>
    </source>
</evidence>
<evidence type="ECO:0000259" key="2">
    <source>
        <dbReference type="PROSITE" id="PS50222"/>
    </source>
</evidence>
<feature type="domain" description="EF-hand" evidence="2">
    <location>
        <begin position="206"/>
        <end position="228"/>
    </location>
</feature>
<dbReference type="NCBIfam" id="NF047832">
    <property type="entry name" value="caspase_w_EACC1"/>
    <property type="match status" value="1"/>
</dbReference>